<keyword evidence="2" id="KW-1133">Transmembrane helix</keyword>
<feature type="compositionally biased region" description="Basic and acidic residues" evidence="1">
    <location>
        <begin position="208"/>
        <end position="217"/>
    </location>
</feature>
<evidence type="ECO:0000256" key="1">
    <source>
        <dbReference type="SAM" id="MobiDB-lite"/>
    </source>
</evidence>
<feature type="transmembrane region" description="Helical" evidence="2">
    <location>
        <begin position="21"/>
        <end position="43"/>
    </location>
</feature>
<dbReference type="Pfam" id="PF03703">
    <property type="entry name" value="bPH_2"/>
    <property type="match status" value="1"/>
</dbReference>
<dbReference type="EMBL" id="BAABCJ010000002">
    <property type="protein sequence ID" value="GAA3701142.1"/>
    <property type="molecule type" value="Genomic_DNA"/>
</dbReference>
<dbReference type="Proteomes" id="UP001501536">
    <property type="component" value="Unassembled WGS sequence"/>
</dbReference>
<protein>
    <recommendedName>
        <fullName evidence="3">YdbS-like PH domain-containing protein</fullName>
    </recommendedName>
</protein>
<organism evidence="4 5">
    <name type="scientific">Zhihengliuella alba</name>
    <dbReference type="NCBI Taxonomy" id="547018"/>
    <lineage>
        <taxon>Bacteria</taxon>
        <taxon>Bacillati</taxon>
        <taxon>Actinomycetota</taxon>
        <taxon>Actinomycetes</taxon>
        <taxon>Micrococcales</taxon>
        <taxon>Micrococcaceae</taxon>
        <taxon>Zhihengliuella</taxon>
    </lineage>
</organism>
<evidence type="ECO:0000256" key="2">
    <source>
        <dbReference type="SAM" id="Phobius"/>
    </source>
</evidence>
<accession>A0ABP7D8M6</accession>
<evidence type="ECO:0000259" key="3">
    <source>
        <dbReference type="Pfam" id="PF03703"/>
    </source>
</evidence>
<feature type="domain" description="YdbS-like PH" evidence="3">
    <location>
        <begin position="82"/>
        <end position="141"/>
    </location>
</feature>
<comment type="caution">
    <text evidence="4">The sequence shown here is derived from an EMBL/GenBank/DDBJ whole genome shotgun (WGS) entry which is preliminary data.</text>
</comment>
<sequence>MRLKLGENERVIVKTRQHPRVLIRPVVLMLLVIAATCFGLGYLTRDDLPDWLVDLVPILQPGIGGLGLLLVLAWTATPYVRWIRTRYCLTNRRIIIRVGGAARAQRELPLILIRELVVRQSVMQRGSGAGHLVLMTSNGGTVLKNTPGVHRMRELTLEAIEALPRPTGFGGGEGASGERMDWAMRGDLGQEPGGHRRGGHGAAGHGGTEYRMEMRHV</sequence>
<keyword evidence="5" id="KW-1185">Reference proteome</keyword>
<dbReference type="RefSeq" id="WP_344881862.1">
    <property type="nucleotide sequence ID" value="NZ_BAABCJ010000002.1"/>
</dbReference>
<gene>
    <name evidence="4" type="ORF">GCM10022377_13310</name>
</gene>
<evidence type="ECO:0000313" key="4">
    <source>
        <dbReference type="EMBL" id="GAA3701142.1"/>
    </source>
</evidence>
<feature type="transmembrane region" description="Helical" evidence="2">
    <location>
        <begin position="63"/>
        <end position="83"/>
    </location>
</feature>
<evidence type="ECO:0000313" key="5">
    <source>
        <dbReference type="Proteomes" id="UP001501536"/>
    </source>
</evidence>
<name>A0ABP7D8M6_9MICC</name>
<proteinExistence type="predicted"/>
<feature type="region of interest" description="Disordered" evidence="1">
    <location>
        <begin position="188"/>
        <end position="217"/>
    </location>
</feature>
<dbReference type="InterPro" id="IPR005182">
    <property type="entry name" value="YdbS-like_PH"/>
</dbReference>
<keyword evidence="2" id="KW-0812">Transmembrane</keyword>
<keyword evidence="2" id="KW-0472">Membrane</keyword>
<reference evidence="5" key="1">
    <citation type="journal article" date="2019" name="Int. J. Syst. Evol. Microbiol.">
        <title>The Global Catalogue of Microorganisms (GCM) 10K type strain sequencing project: providing services to taxonomists for standard genome sequencing and annotation.</title>
        <authorList>
            <consortium name="The Broad Institute Genomics Platform"/>
            <consortium name="The Broad Institute Genome Sequencing Center for Infectious Disease"/>
            <person name="Wu L."/>
            <person name="Ma J."/>
        </authorList>
    </citation>
    <scope>NUCLEOTIDE SEQUENCE [LARGE SCALE GENOMIC DNA]</scope>
    <source>
        <strain evidence="5">JCM 16961</strain>
    </source>
</reference>